<keyword evidence="9 18" id="KW-0378">Hydrolase</keyword>
<dbReference type="NCBIfam" id="NF004316">
    <property type="entry name" value="PRK05711.1"/>
    <property type="match status" value="1"/>
</dbReference>
<evidence type="ECO:0000256" key="16">
    <source>
        <dbReference type="PIRSR" id="PIRSR606309-2"/>
    </source>
</evidence>
<keyword evidence="4 18" id="KW-0808">Transferase</keyword>
<dbReference type="PANTHER" id="PTHR30231:SF41">
    <property type="entry name" value="DNA POLYMERASE III SUBUNIT EPSILON"/>
    <property type="match status" value="1"/>
</dbReference>
<evidence type="ECO:0000256" key="14">
    <source>
        <dbReference type="ARBA" id="ARBA00049244"/>
    </source>
</evidence>
<dbReference type="FunFam" id="3.30.420.10:FF:000012">
    <property type="entry name" value="DNA polymerase III subunit epsilon"/>
    <property type="match status" value="1"/>
</dbReference>
<feature type="binding site" evidence="16">
    <location>
        <position position="58"/>
    </location>
    <ligand>
        <name>substrate</name>
    </ligand>
</feature>
<evidence type="ECO:0000256" key="7">
    <source>
        <dbReference type="ARBA" id="ARBA00022722"/>
    </source>
</evidence>
<protein>
    <recommendedName>
        <fullName evidence="3 18">DNA polymerase III subunit epsilon</fullName>
        <ecNumber evidence="2 18">2.7.7.7</ecNumber>
    </recommendedName>
</protein>
<dbReference type="NCBIfam" id="TIGR00573">
    <property type="entry name" value="dnaq"/>
    <property type="match status" value="1"/>
</dbReference>
<evidence type="ECO:0000256" key="15">
    <source>
        <dbReference type="PIRSR" id="PIRSR606309-1"/>
    </source>
</evidence>
<dbReference type="PANTHER" id="PTHR30231">
    <property type="entry name" value="DNA POLYMERASE III SUBUNIT EPSILON"/>
    <property type="match status" value="1"/>
</dbReference>
<evidence type="ECO:0000256" key="3">
    <source>
        <dbReference type="ARBA" id="ARBA00020352"/>
    </source>
</evidence>
<dbReference type="Pfam" id="PF00929">
    <property type="entry name" value="RNase_T"/>
    <property type="match status" value="1"/>
</dbReference>
<evidence type="ECO:0000256" key="8">
    <source>
        <dbReference type="ARBA" id="ARBA00022723"/>
    </source>
</evidence>
<dbReference type="NCBIfam" id="TIGR01406">
    <property type="entry name" value="dnaQ_proteo"/>
    <property type="match status" value="1"/>
</dbReference>
<evidence type="ECO:0000256" key="12">
    <source>
        <dbReference type="ARBA" id="ARBA00022932"/>
    </source>
</evidence>
<dbReference type="GO" id="GO:0005829">
    <property type="term" value="C:cytosol"/>
    <property type="evidence" value="ECO:0007669"/>
    <property type="project" value="TreeGrafter"/>
</dbReference>
<sequence length="248" mass="27809">MTRQIVLDTETTGIETSDGHRIIEIGCVEMVNRRLTGRNFHQYLNPDREVDAGAVEVHGLSNDFLEDKPRFEEVVDDFLDFVRGAELVIHNAPFDVGFLDNELHLLKRPERIQELCEVLDTLVMARRMHPGQRNSLDALCKRYEVDNSNRDLHGALLDAEILADVYLAMTGGQKTLLLNEEEEEGGEAGGSASRIRRVNREGLQLRVVSATDVELEAHERRIQAIHEKSGGAVWLRQGAESASVDGET</sequence>
<comment type="function">
    <text evidence="18">DNA polymerase III is a complex, multichain enzyme responsible for most of the replicative synthesis in bacteria. The epsilon subunit contain the editing function and is a proofreading 3'-5' exonuclease.</text>
</comment>
<evidence type="ECO:0000256" key="1">
    <source>
        <dbReference type="ARBA" id="ARBA00001936"/>
    </source>
</evidence>
<evidence type="ECO:0000259" key="19">
    <source>
        <dbReference type="SMART" id="SM00479"/>
    </source>
</evidence>
<evidence type="ECO:0000256" key="18">
    <source>
        <dbReference type="RuleBase" id="RU364087"/>
    </source>
</evidence>
<evidence type="ECO:0000256" key="11">
    <source>
        <dbReference type="ARBA" id="ARBA00022842"/>
    </source>
</evidence>
<evidence type="ECO:0000256" key="5">
    <source>
        <dbReference type="ARBA" id="ARBA00022695"/>
    </source>
</evidence>
<keyword evidence="6 18" id="KW-0235">DNA replication</keyword>
<dbReference type="EMBL" id="JAYGII010000002">
    <property type="protein sequence ID" value="MEA5444577.1"/>
    <property type="molecule type" value="Genomic_DNA"/>
</dbReference>
<dbReference type="InterPro" id="IPR006054">
    <property type="entry name" value="DnaQ"/>
</dbReference>
<keyword evidence="11 17" id="KW-0460">Magnesium</keyword>
<dbReference type="InterPro" id="IPR012337">
    <property type="entry name" value="RNaseH-like_sf"/>
</dbReference>
<comment type="cofactor">
    <cofactor evidence="1 18">
        <name>Mn(2+)</name>
        <dbReference type="ChEBI" id="CHEBI:29035"/>
    </cofactor>
</comment>
<evidence type="ECO:0000256" key="17">
    <source>
        <dbReference type="PIRSR" id="PIRSR606309-3"/>
    </source>
</evidence>
<evidence type="ECO:0000256" key="13">
    <source>
        <dbReference type="ARBA" id="ARBA00023211"/>
    </source>
</evidence>
<dbReference type="GO" id="GO:0003887">
    <property type="term" value="F:DNA-directed DNA polymerase activity"/>
    <property type="evidence" value="ECO:0007669"/>
    <property type="project" value="UniProtKB-KW"/>
</dbReference>
<evidence type="ECO:0000256" key="2">
    <source>
        <dbReference type="ARBA" id="ARBA00012417"/>
    </source>
</evidence>
<feature type="binding site" evidence="16">
    <location>
        <position position="10"/>
    </location>
    <ligand>
        <name>substrate</name>
    </ligand>
</feature>
<accession>A0AAP6JDS4</accession>
<dbReference type="Gene3D" id="3.30.420.10">
    <property type="entry name" value="Ribonuclease H-like superfamily/Ribonuclease H"/>
    <property type="match status" value="1"/>
</dbReference>
<dbReference type="SUPFAM" id="SSF53098">
    <property type="entry name" value="Ribonuclease H-like"/>
    <property type="match status" value="1"/>
</dbReference>
<feature type="active site" description="Proton acceptor" evidence="15">
    <location>
        <position position="153"/>
    </location>
</feature>
<name>A0AAP6JDS4_9GAMM</name>
<gene>
    <name evidence="18 20" type="primary">dnaQ</name>
    <name evidence="20" type="ORF">VCB98_01950</name>
</gene>
<keyword evidence="5 18" id="KW-0548">Nucleotidyltransferase</keyword>
<dbReference type="GO" id="GO:0008408">
    <property type="term" value="F:3'-5' exonuclease activity"/>
    <property type="evidence" value="ECO:0007669"/>
    <property type="project" value="TreeGrafter"/>
</dbReference>
<evidence type="ECO:0000256" key="10">
    <source>
        <dbReference type="ARBA" id="ARBA00022839"/>
    </source>
</evidence>
<evidence type="ECO:0000256" key="6">
    <source>
        <dbReference type="ARBA" id="ARBA00022705"/>
    </source>
</evidence>
<feature type="binding site" evidence="16">
    <location>
        <position position="8"/>
    </location>
    <ligand>
        <name>substrate</name>
    </ligand>
</feature>
<dbReference type="InterPro" id="IPR006309">
    <property type="entry name" value="DnaQ_proteo"/>
</dbReference>
<feature type="binding site" evidence="17">
    <location>
        <position position="10"/>
    </location>
    <ligand>
        <name>a divalent metal cation</name>
        <dbReference type="ChEBI" id="CHEBI:60240"/>
        <label>1</label>
        <note>catalytic</note>
    </ligand>
</feature>
<feature type="binding site" evidence="17">
    <location>
        <position position="8"/>
    </location>
    <ligand>
        <name>a divalent metal cation</name>
        <dbReference type="ChEBI" id="CHEBI:60240"/>
        <label>1</label>
        <note>catalytic</note>
    </ligand>
</feature>
<dbReference type="RefSeq" id="WP_346049919.1">
    <property type="nucleotide sequence ID" value="NZ_JAYGII010000002.1"/>
</dbReference>
<evidence type="ECO:0000313" key="21">
    <source>
        <dbReference type="Proteomes" id="UP001302316"/>
    </source>
</evidence>
<keyword evidence="10 18" id="KW-0269">Exonuclease</keyword>
<feature type="domain" description="Exonuclease" evidence="19">
    <location>
        <begin position="3"/>
        <end position="175"/>
    </location>
</feature>
<dbReference type="CDD" id="cd06131">
    <property type="entry name" value="DNA_pol_III_epsilon_Ecoli_like"/>
    <property type="match status" value="1"/>
</dbReference>
<dbReference type="GO" id="GO:0003677">
    <property type="term" value="F:DNA binding"/>
    <property type="evidence" value="ECO:0007669"/>
    <property type="project" value="InterPro"/>
</dbReference>
<keyword evidence="21" id="KW-1185">Reference proteome</keyword>
<comment type="caution">
    <text evidence="20">The sequence shown here is derived from an EMBL/GenBank/DDBJ whole genome shotgun (WGS) entry which is preliminary data.</text>
</comment>
<dbReference type="InterPro" id="IPR013520">
    <property type="entry name" value="Ribonucl_H"/>
</dbReference>
<keyword evidence="7 18" id="KW-0540">Nuclease</keyword>
<keyword evidence="8 17" id="KW-0479">Metal-binding</keyword>
<evidence type="ECO:0000313" key="20">
    <source>
        <dbReference type="EMBL" id="MEA5444577.1"/>
    </source>
</evidence>
<feature type="binding site" evidence="17">
    <location>
        <position position="158"/>
    </location>
    <ligand>
        <name>a divalent metal cation</name>
        <dbReference type="ChEBI" id="CHEBI:60240"/>
        <label>1</label>
        <note>catalytic</note>
    </ligand>
</feature>
<comment type="catalytic activity">
    <reaction evidence="14 18">
        <text>DNA(n) + a 2'-deoxyribonucleoside 5'-triphosphate = DNA(n+1) + diphosphate</text>
        <dbReference type="Rhea" id="RHEA:22508"/>
        <dbReference type="Rhea" id="RHEA-COMP:17339"/>
        <dbReference type="Rhea" id="RHEA-COMP:17340"/>
        <dbReference type="ChEBI" id="CHEBI:33019"/>
        <dbReference type="ChEBI" id="CHEBI:61560"/>
        <dbReference type="ChEBI" id="CHEBI:173112"/>
        <dbReference type="EC" id="2.7.7.7"/>
    </reaction>
</comment>
<comment type="cofactor">
    <cofactor evidence="17">
        <name>Mg(2+)</name>
        <dbReference type="ChEBI" id="CHEBI:18420"/>
    </cofactor>
    <cofactor evidence="17">
        <name>Mn(2+)</name>
        <dbReference type="ChEBI" id="CHEBI:29035"/>
    </cofactor>
    <text evidence="17">Binds 2 divalent metal cations. Magnesium or manganese.</text>
</comment>
<dbReference type="AlphaFoldDB" id="A0AAP6JDS4"/>
<dbReference type="GO" id="GO:0045004">
    <property type="term" value="P:DNA replication proofreading"/>
    <property type="evidence" value="ECO:0007669"/>
    <property type="project" value="TreeGrafter"/>
</dbReference>
<keyword evidence="13 17" id="KW-0464">Manganese</keyword>
<dbReference type="GO" id="GO:0046872">
    <property type="term" value="F:metal ion binding"/>
    <property type="evidence" value="ECO:0007669"/>
    <property type="project" value="UniProtKB-KW"/>
</dbReference>
<dbReference type="InterPro" id="IPR036397">
    <property type="entry name" value="RNaseH_sf"/>
</dbReference>
<feature type="binding site" evidence="16">
    <location>
        <position position="158"/>
    </location>
    <ligand>
        <name>substrate</name>
    </ligand>
</feature>
<reference evidence="20 21" key="1">
    <citation type="submission" date="2023-12" db="EMBL/GenBank/DDBJ databases">
        <title>Whole-genome sequencing of halo(alkali)philic microorganisms from hypersaline lakes.</title>
        <authorList>
            <person name="Sorokin D.Y."/>
            <person name="Merkel A.Y."/>
            <person name="Messina E."/>
            <person name="Yakimov M."/>
        </authorList>
    </citation>
    <scope>NUCLEOTIDE SEQUENCE [LARGE SCALE GENOMIC DNA]</scope>
    <source>
        <strain evidence="20 21">AB-CW1</strain>
    </source>
</reference>
<dbReference type="SMART" id="SM00479">
    <property type="entry name" value="EXOIII"/>
    <property type="match status" value="1"/>
</dbReference>
<dbReference type="Proteomes" id="UP001302316">
    <property type="component" value="Unassembled WGS sequence"/>
</dbReference>
<proteinExistence type="predicted"/>
<evidence type="ECO:0000256" key="4">
    <source>
        <dbReference type="ARBA" id="ARBA00022679"/>
    </source>
</evidence>
<comment type="subunit">
    <text evidence="18">DNA polymerase III contains a core (composed of alpha, epsilon and theta chains) that associates with a tau subunit. This core dimerizes to form the POLIII' complex. PolIII' associates with the gamma complex (composed of gamma, delta, delta', psi and chi chains) and with the beta chain to form the complete DNA polymerase III complex.</text>
</comment>
<organism evidence="20 21">
    <name type="scientific">Natronospira elongata</name>
    <dbReference type="NCBI Taxonomy" id="3110268"/>
    <lineage>
        <taxon>Bacteria</taxon>
        <taxon>Pseudomonadati</taxon>
        <taxon>Pseudomonadota</taxon>
        <taxon>Gammaproteobacteria</taxon>
        <taxon>Natronospirales</taxon>
        <taxon>Natronospiraceae</taxon>
        <taxon>Natronospira</taxon>
    </lineage>
</organism>
<keyword evidence="12 18" id="KW-0239">DNA-directed DNA polymerase</keyword>
<dbReference type="EC" id="2.7.7.7" evidence="2 18"/>
<evidence type="ECO:0000256" key="9">
    <source>
        <dbReference type="ARBA" id="ARBA00022801"/>
    </source>
</evidence>